<dbReference type="GO" id="GO:0046513">
    <property type="term" value="P:ceramide biosynthetic process"/>
    <property type="evidence" value="ECO:0007669"/>
    <property type="project" value="TreeGrafter"/>
</dbReference>
<dbReference type="GO" id="GO:0004620">
    <property type="term" value="F:phospholipase activity"/>
    <property type="evidence" value="ECO:0007669"/>
    <property type="project" value="TreeGrafter"/>
</dbReference>
<dbReference type="InterPro" id="IPR036770">
    <property type="entry name" value="Ankyrin_rpt-contain_sf"/>
</dbReference>
<evidence type="ECO:0008006" key="4">
    <source>
        <dbReference type="Google" id="ProtNLM"/>
    </source>
</evidence>
<evidence type="ECO:0000313" key="2">
    <source>
        <dbReference type="EMBL" id="GLC55302.1"/>
    </source>
</evidence>
<keyword evidence="3" id="KW-1185">Reference proteome</keyword>
<protein>
    <recommendedName>
        <fullName evidence="4">Ankyrin repeat domain-containing protein</fullName>
    </recommendedName>
</protein>
<dbReference type="PANTHER" id="PTHR12393">
    <property type="entry name" value="SPHINGOMYELIN PHOSPHODIESTERASE RELATED"/>
    <property type="match status" value="1"/>
</dbReference>
<dbReference type="GO" id="GO:0016020">
    <property type="term" value="C:membrane"/>
    <property type="evidence" value="ECO:0007669"/>
    <property type="project" value="TreeGrafter"/>
</dbReference>
<dbReference type="SUPFAM" id="SSF48403">
    <property type="entry name" value="Ankyrin repeat"/>
    <property type="match status" value="1"/>
</dbReference>
<feature type="region of interest" description="Disordered" evidence="1">
    <location>
        <begin position="170"/>
        <end position="198"/>
    </location>
</feature>
<dbReference type="Proteomes" id="UP001165080">
    <property type="component" value="Unassembled WGS sequence"/>
</dbReference>
<sequence>MLPSPTHAFKRRWGSPNAFRSLSRLQRQKLLCLTAASGSVANLEIALDNAGLVASSELLEAAAAAGQLEVCKLLRQRGCTWGRSLLALAATGGHRHVCEWLLANGCPSRKSSAAGAARGGHEGLMYWLMERQRLQAGPAKVYRYYIGKLLRSAAAGLSLEALQRLHQQLLAGQPPPPPPPQQQQQQQGQGQAGEDEVQSAAVLDAHQKARILGAATGSPTSDWQDKVEWLERLGYPRTEHAVDSAASFASRNESHNSMGRLQWLCDRGYPPHSTAAETAMELGGVAVLHFLMEQGVVPPGGGSRAQMLAAQNGHLAVLQYLHAQGVMASPQSVSASAARGGQLHVVVWAVEALGVTPNNSPGLLDRAASSGSMEMLNWLRERGWTWGHAAVANSAEGGCEEALERLVLEQGCPLPVGTVPTRRA</sequence>
<proteinExistence type="predicted"/>
<accession>A0A9W6F3P9</accession>
<dbReference type="GO" id="GO:0030149">
    <property type="term" value="P:sphingolipid catabolic process"/>
    <property type="evidence" value="ECO:0007669"/>
    <property type="project" value="TreeGrafter"/>
</dbReference>
<evidence type="ECO:0000313" key="3">
    <source>
        <dbReference type="Proteomes" id="UP001165080"/>
    </source>
</evidence>
<dbReference type="Gene3D" id="1.25.40.20">
    <property type="entry name" value="Ankyrin repeat-containing domain"/>
    <property type="match status" value="2"/>
</dbReference>
<dbReference type="GO" id="GO:0005783">
    <property type="term" value="C:endoplasmic reticulum"/>
    <property type="evidence" value="ECO:0007669"/>
    <property type="project" value="TreeGrafter"/>
</dbReference>
<gene>
    <name evidence="2" type="primary">PLESTBF000475</name>
    <name evidence="2" type="ORF">PLESTB_000970100</name>
</gene>
<organism evidence="2 3">
    <name type="scientific">Pleodorina starrii</name>
    <dbReference type="NCBI Taxonomy" id="330485"/>
    <lineage>
        <taxon>Eukaryota</taxon>
        <taxon>Viridiplantae</taxon>
        <taxon>Chlorophyta</taxon>
        <taxon>core chlorophytes</taxon>
        <taxon>Chlorophyceae</taxon>
        <taxon>CS clade</taxon>
        <taxon>Chlamydomonadales</taxon>
        <taxon>Volvocaceae</taxon>
        <taxon>Pleodorina</taxon>
    </lineage>
</organism>
<dbReference type="PANTHER" id="PTHR12393:SF6">
    <property type="entry name" value="SPHINGOMYELIN PHOSPHODIESTERASE 2"/>
    <property type="match status" value="1"/>
</dbReference>
<name>A0A9W6F3P9_9CHLO</name>
<evidence type="ECO:0000256" key="1">
    <source>
        <dbReference type="SAM" id="MobiDB-lite"/>
    </source>
</evidence>
<dbReference type="GO" id="GO:0071944">
    <property type="term" value="C:cell periphery"/>
    <property type="evidence" value="ECO:0007669"/>
    <property type="project" value="TreeGrafter"/>
</dbReference>
<dbReference type="EMBL" id="BRXU01000012">
    <property type="protein sequence ID" value="GLC55302.1"/>
    <property type="molecule type" value="Genomic_DNA"/>
</dbReference>
<reference evidence="2 3" key="1">
    <citation type="journal article" date="2023" name="Commun. Biol.">
        <title>Reorganization of the ancestral sex-determining regions during the evolution of trioecy in Pleodorina starrii.</title>
        <authorList>
            <person name="Takahashi K."/>
            <person name="Suzuki S."/>
            <person name="Kawai-Toyooka H."/>
            <person name="Yamamoto K."/>
            <person name="Hamaji T."/>
            <person name="Ootsuki R."/>
            <person name="Yamaguchi H."/>
            <person name="Kawachi M."/>
            <person name="Higashiyama T."/>
            <person name="Nozaki H."/>
        </authorList>
    </citation>
    <scope>NUCLEOTIDE SEQUENCE [LARGE SCALE GENOMIC DNA]</scope>
    <source>
        <strain evidence="2 3">NIES-4479</strain>
    </source>
</reference>
<comment type="caution">
    <text evidence="2">The sequence shown here is derived from an EMBL/GenBank/DDBJ whole genome shotgun (WGS) entry which is preliminary data.</text>
</comment>
<dbReference type="AlphaFoldDB" id="A0A9W6F3P9"/>